<sequence>MLLLLAVVSCEMVIVIVSSLPLYTTRDGDTKVQTFRSRRKSHSRRPEDIKKYAGAPFLSLRLIQQFFPLLHNCLEDGHDLDITTCSPTSSIIADAVDAIEGTYADADAGLKYHPAFGILREAGLQGLHENDIAAQSHADPGLLGHRREDRLTATSAIAASPRGCTRNYFIQQGGRSAQPSDALLDPAGQQRPLALAMRTVEPMFQWFAYPDNRYRYAFWPTGPDV</sequence>
<gene>
    <name evidence="2" type="ORF">GGX14DRAFT_404044</name>
</gene>
<reference evidence="2" key="1">
    <citation type="submission" date="2023-03" db="EMBL/GenBank/DDBJ databases">
        <title>Massive genome expansion in bonnet fungi (Mycena s.s.) driven by repeated elements and novel gene families across ecological guilds.</title>
        <authorList>
            <consortium name="Lawrence Berkeley National Laboratory"/>
            <person name="Harder C.B."/>
            <person name="Miyauchi S."/>
            <person name="Viragh M."/>
            <person name="Kuo A."/>
            <person name="Thoen E."/>
            <person name="Andreopoulos B."/>
            <person name="Lu D."/>
            <person name="Skrede I."/>
            <person name="Drula E."/>
            <person name="Henrissat B."/>
            <person name="Morin E."/>
            <person name="Kohler A."/>
            <person name="Barry K."/>
            <person name="LaButti K."/>
            <person name="Morin E."/>
            <person name="Salamov A."/>
            <person name="Lipzen A."/>
            <person name="Mereny Z."/>
            <person name="Hegedus B."/>
            <person name="Baldrian P."/>
            <person name="Stursova M."/>
            <person name="Weitz H."/>
            <person name="Taylor A."/>
            <person name="Grigoriev I.V."/>
            <person name="Nagy L.G."/>
            <person name="Martin F."/>
            <person name="Kauserud H."/>
        </authorList>
    </citation>
    <scope>NUCLEOTIDE SEQUENCE</scope>
    <source>
        <strain evidence="2">9144</strain>
    </source>
</reference>
<evidence type="ECO:0000313" key="2">
    <source>
        <dbReference type="EMBL" id="KAJ7195335.1"/>
    </source>
</evidence>
<proteinExistence type="predicted"/>
<evidence type="ECO:0000313" key="3">
    <source>
        <dbReference type="Proteomes" id="UP001219525"/>
    </source>
</evidence>
<dbReference type="AlphaFoldDB" id="A0AAD6Y0J1"/>
<accession>A0AAD6Y0J1</accession>
<feature type="signal peptide" evidence="1">
    <location>
        <begin position="1"/>
        <end position="19"/>
    </location>
</feature>
<name>A0AAD6Y0J1_9AGAR</name>
<keyword evidence="1" id="KW-0732">Signal</keyword>
<organism evidence="2 3">
    <name type="scientific">Mycena pura</name>
    <dbReference type="NCBI Taxonomy" id="153505"/>
    <lineage>
        <taxon>Eukaryota</taxon>
        <taxon>Fungi</taxon>
        <taxon>Dikarya</taxon>
        <taxon>Basidiomycota</taxon>
        <taxon>Agaricomycotina</taxon>
        <taxon>Agaricomycetes</taxon>
        <taxon>Agaricomycetidae</taxon>
        <taxon>Agaricales</taxon>
        <taxon>Marasmiineae</taxon>
        <taxon>Mycenaceae</taxon>
        <taxon>Mycena</taxon>
    </lineage>
</organism>
<comment type="caution">
    <text evidence="2">The sequence shown here is derived from an EMBL/GenBank/DDBJ whole genome shotgun (WGS) entry which is preliminary data.</text>
</comment>
<protein>
    <submittedName>
        <fullName evidence="2">Uncharacterized protein</fullName>
    </submittedName>
</protein>
<dbReference type="EMBL" id="JARJCW010000091">
    <property type="protein sequence ID" value="KAJ7195335.1"/>
    <property type="molecule type" value="Genomic_DNA"/>
</dbReference>
<evidence type="ECO:0000256" key="1">
    <source>
        <dbReference type="SAM" id="SignalP"/>
    </source>
</evidence>
<dbReference type="Proteomes" id="UP001219525">
    <property type="component" value="Unassembled WGS sequence"/>
</dbReference>
<keyword evidence="3" id="KW-1185">Reference proteome</keyword>
<feature type="chain" id="PRO_5041954364" evidence="1">
    <location>
        <begin position="20"/>
        <end position="225"/>
    </location>
</feature>